<dbReference type="AlphaFoldDB" id="A0A9W6B4H5"/>
<organism evidence="1 2">
    <name type="scientific">Neptunitalea chrysea</name>
    <dbReference type="NCBI Taxonomy" id="1647581"/>
    <lineage>
        <taxon>Bacteria</taxon>
        <taxon>Pseudomonadati</taxon>
        <taxon>Bacteroidota</taxon>
        <taxon>Flavobacteriia</taxon>
        <taxon>Flavobacteriales</taxon>
        <taxon>Flavobacteriaceae</taxon>
        <taxon>Neptunitalea</taxon>
    </lineage>
</organism>
<dbReference type="EMBL" id="BRVP01000009">
    <property type="protein sequence ID" value="GLB52488.1"/>
    <property type="molecule type" value="Genomic_DNA"/>
</dbReference>
<dbReference type="Proteomes" id="UP001143545">
    <property type="component" value="Unassembled WGS sequence"/>
</dbReference>
<sequence length="200" mass="23205">MTSFLFTPKELELINELPQSTPLKIWHDYHRYVLDYGSYSIQLSSEVNEAPSQNDFDEAIRTIIIKVNEPFTPTNLSYLISENSTITEVAIMQTKLFFTNAYKYSNAQPEFSGIGKKLTDTLGDHDEIICHPDTVLSDYLKKEHIHLIDAGLLLTINNTYLKTYTQNNAFGYPDYFYRKFFFTKAELTEEFSLYKTIEMG</sequence>
<protein>
    <submittedName>
        <fullName evidence="1">Uncharacterized protein</fullName>
    </submittedName>
</protein>
<evidence type="ECO:0000313" key="1">
    <source>
        <dbReference type="EMBL" id="GLB52488.1"/>
    </source>
</evidence>
<name>A0A9W6B4H5_9FLAO</name>
<reference evidence="1" key="1">
    <citation type="submission" date="2022-07" db="EMBL/GenBank/DDBJ databases">
        <title>Taxonomy of Novel Oxalotrophic and Methylotrophic Bacteria.</title>
        <authorList>
            <person name="Sahin N."/>
            <person name="Tani A."/>
        </authorList>
    </citation>
    <scope>NUCLEOTIDE SEQUENCE</scope>
    <source>
        <strain evidence="1">AM327</strain>
    </source>
</reference>
<accession>A0A9W6B4H5</accession>
<evidence type="ECO:0000313" key="2">
    <source>
        <dbReference type="Proteomes" id="UP001143545"/>
    </source>
</evidence>
<gene>
    <name evidence="1" type="ORF">NBRC110019_15280</name>
</gene>
<dbReference type="RefSeq" id="WP_281753796.1">
    <property type="nucleotide sequence ID" value="NZ_BRVP01000009.1"/>
</dbReference>
<proteinExistence type="predicted"/>
<keyword evidence="2" id="KW-1185">Reference proteome</keyword>
<comment type="caution">
    <text evidence="1">The sequence shown here is derived from an EMBL/GenBank/DDBJ whole genome shotgun (WGS) entry which is preliminary data.</text>
</comment>